<feature type="region of interest" description="Disordered" evidence="1">
    <location>
        <begin position="1"/>
        <end position="162"/>
    </location>
</feature>
<feature type="compositionally biased region" description="Basic residues" evidence="1">
    <location>
        <begin position="145"/>
        <end position="154"/>
    </location>
</feature>
<name>A0A8J5IFA9_9STRA</name>
<proteinExistence type="predicted"/>
<feature type="compositionally biased region" description="Basic and acidic residues" evidence="1">
    <location>
        <begin position="44"/>
        <end position="55"/>
    </location>
</feature>
<accession>A0A8J5IFA9</accession>
<sequence length="162" mass="17661">MPLQSPVPSTPRPVGRPKGSKRVQKPARPTFASPDGAELSADPAHSEADAREQSRHPGKSVVSNRLGGGDLQVVRDNIDELSARAQGTVPKRPSSDSVETSGATYALNKRTRARKRIEDMRKELDELEESTALSEADYEPVGISTRRRRQKSRGRGPSPQRG</sequence>
<comment type="caution">
    <text evidence="2">The sequence shown here is derived from an EMBL/GenBank/DDBJ whole genome shotgun (WGS) entry which is preliminary data.</text>
</comment>
<evidence type="ECO:0000313" key="2">
    <source>
        <dbReference type="EMBL" id="KAG6947093.1"/>
    </source>
</evidence>
<organism evidence="2 3">
    <name type="scientific">Phytophthora aleatoria</name>
    <dbReference type="NCBI Taxonomy" id="2496075"/>
    <lineage>
        <taxon>Eukaryota</taxon>
        <taxon>Sar</taxon>
        <taxon>Stramenopiles</taxon>
        <taxon>Oomycota</taxon>
        <taxon>Peronosporomycetes</taxon>
        <taxon>Peronosporales</taxon>
        <taxon>Peronosporaceae</taxon>
        <taxon>Phytophthora</taxon>
    </lineage>
</organism>
<keyword evidence="3" id="KW-1185">Reference proteome</keyword>
<gene>
    <name evidence="2" type="ORF">JG688_00015689</name>
</gene>
<dbReference type="EMBL" id="JAENGY010001759">
    <property type="protein sequence ID" value="KAG6947093.1"/>
    <property type="molecule type" value="Genomic_DNA"/>
</dbReference>
<protein>
    <submittedName>
        <fullName evidence="2">Uncharacterized protein</fullName>
    </submittedName>
</protein>
<evidence type="ECO:0000256" key="1">
    <source>
        <dbReference type="SAM" id="MobiDB-lite"/>
    </source>
</evidence>
<reference evidence="2" key="1">
    <citation type="submission" date="2021-01" db="EMBL/GenBank/DDBJ databases">
        <title>Phytophthora aleatoria, a newly-described species from Pinus radiata is distinct from Phytophthora cactorum isolates based on comparative genomics.</title>
        <authorList>
            <person name="Mcdougal R."/>
            <person name="Panda P."/>
            <person name="Williams N."/>
            <person name="Studholme D.J."/>
        </authorList>
    </citation>
    <scope>NUCLEOTIDE SEQUENCE</scope>
    <source>
        <strain evidence="2">NZFS 4037</strain>
    </source>
</reference>
<dbReference type="Proteomes" id="UP000709295">
    <property type="component" value="Unassembled WGS sequence"/>
</dbReference>
<dbReference type="AlphaFoldDB" id="A0A8J5IFA9"/>
<evidence type="ECO:0000313" key="3">
    <source>
        <dbReference type="Proteomes" id="UP000709295"/>
    </source>
</evidence>